<evidence type="ECO:0000259" key="2">
    <source>
        <dbReference type="Pfam" id="PF04909"/>
    </source>
</evidence>
<keyword evidence="4" id="KW-1185">Reference proteome</keyword>
<keyword evidence="1" id="KW-0456">Lyase</keyword>
<dbReference type="InterPro" id="IPR032465">
    <property type="entry name" value="ACMSD"/>
</dbReference>
<dbReference type="HOGENOM" id="CLU_827942_0_0_2"/>
<dbReference type="CDD" id="cd01292">
    <property type="entry name" value="metallo-dependent_hydrolases"/>
    <property type="match status" value="1"/>
</dbReference>
<dbReference type="KEGG" id="clg:Calag_0810"/>
<organism evidence="3 4">
    <name type="scientific">Caldisphaera lagunensis (strain DSM 15908 / JCM 11604 / ANMR 0165 / IC-154)</name>
    <dbReference type="NCBI Taxonomy" id="1056495"/>
    <lineage>
        <taxon>Archaea</taxon>
        <taxon>Thermoproteota</taxon>
        <taxon>Thermoprotei</taxon>
        <taxon>Acidilobales</taxon>
        <taxon>Caldisphaeraceae</taxon>
        <taxon>Caldisphaera</taxon>
    </lineage>
</organism>
<dbReference type="GO" id="GO:0016787">
    <property type="term" value="F:hydrolase activity"/>
    <property type="evidence" value="ECO:0007669"/>
    <property type="project" value="UniProtKB-KW"/>
</dbReference>
<evidence type="ECO:0000256" key="1">
    <source>
        <dbReference type="ARBA" id="ARBA00023239"/>
    </source>
</evidence>
<dbReference type="Gene3D" id="3.20.20.140">
    <property type="entry name" value="Metal-dependent hydrolases"/>
    <property type="match status" value="1"/>
</dbReference>
<dbReference type="PANTHER" id="PTHR21240:SF19">
    <property type="entry name" value="CATALYTIC_ HYDROLASE"/>
    <property type="match status" value="1"/>
</dbReference>
<sequence>MKNKIWVVYLKADIPVSCIIDAHVHSPVMKNAKDVNEYLRKLIDSGIGGAVILGIPPFKDLLLKVSYDDILTEYERTKYLIEKFAEEVKDFLTPENLFIMAHQISESFCHFIKHQEISALSNFTVLFPANLSLEPDVLSTILERSLNEGFKGFKIISTLFFKHLDDPSVEATIEVANEKGLPVTIHGGCDPGIWELPKFCKYGDPSKLDRILNKYKDAKIIIAHAGGYSAIAPGVFIDETLELVKKYPNVYIDTSALPVQLIPIVMKMFPRDRIMYGSDYPAVSNANPRNYMEDVFLTLLSSGISKRDLEKFAHENAESIFDIECLSQNYDLINP</sequence>
<dbReference type="PANTHER" id="PTHR21240">
    <property type="entry name" value="2-AMINO-3-CARBOXYLMUCONATE-6-SEMIALDEHYDE DECARBOXYLASE"/>
    <property type="match status" value="1"/>
</dbReference>
<dbReference type="InterPro" id="IPR006680">
    <property type="entry name" value="Amidohydro-rel"/>
</dbReference>
<dbReference type="InterPro" id="IPR032466">
    <property type="entry name" value="Metal_Hydrolase"/>
</dbReference>
<evidence type="ECO:0000313" key="4">
    <source>
        <dbReference type="Proteomes" id="UP000010469"/>
    </source>
</evidence>
<name>L0A9K5_CALLD</name>
<evidence type="ECO:0000313" key="3">
    <source>
        <dbReference type="EMBL" id="AFZ70551.1"/>
    </source>
</evidence>
<dbReference type="AlphaFoldDB" id="L0A9K5"/>
<keyword evidence="3" id="KW-0378">Hydrolase</keyword>
<feature type="domain" description="Amidohydrolase-related" evidence="2">
    <location>
        <begin position="141"/>
        <end position="322"/>
    </location>
</feature>
<dbReference type="Proteomes" id="UP000010469">
    <property type="component" value="Chromosome"/>
</dbReference>
<reference evidence="4" key="1">
    <citation type="submission" date="2012-03" db="EMBL/GenBank/DDBJ databases">
        <title>Complete genome of Caldisphaera lagunensis DSM 15908.</title>
        <authorList>
            <person name="Lucas S."/>
            <person name="Copeland A."/>
            <person name="Lapidus A."/>
            <person name="Glavina del Rio T."/>
            <person name="Dalin E."/>
            <person name="Tice H."/>
            <person name="Bruce D."/>
            <person name="Goodwin L."/>
            <person name="Pitluck S."/>
            <person name="Peters L."/>
            <person name="Mikhailova N."/>
            <person name="Teshima H."/>
            <person name="Kyrpides N."/>
            <person name="Mavromatis K."/>
            <person name="Ivanova N."/>
            <person name="Brettin T."/>
            <person name="Detter J.C."/>
            <person name="Han C."/>
            <person name="Larimer F."/>
            <person name="Land M."/>
            <person name="Hauser L."/>
            <person name="Markowitz V."/>
            <person name="Cheng J.-F."/>
            <person name="Hugenholtz P."/>
            <person name="Woyke T."/>
            <person name="Wu D."/>
            <person name="Spring S."/>
            <person name="Schroeder M."/>
            <person name="Brambilla E."/>
            <person name="Klenk H.-P."/>
            <person name="Eisen J.A."/>
        </authorList>
    </citation>
    <scope>NUCLEOTIDE SEQUENCE [LARGE SCALE GENOMIC DNA]</scope>
    <source>
        <strain evidence="4">DSM 15908 / JCM 11604 / IC-154</strain>
    </source>
</reference>
<dbReference type="GO" id="GO:0016831">
    <property type="term" value="F:carboxy-lyase activity"/>
    <property type="evidence" value="ECO:0007669"/>
    <property type="project" value="InterPro"/>
</dbReference>
<dbReference type="EMBL" id="CP003378">
    <property type="protein sequence ID" value="AFZ70551.1"/>
    <property type="molecule type" value="Genomic_DNA"/>
</dbReference>
<dbReference type="eggNOG" id="arCOG01931">
    <property type="taxonomic scope" value="Archaea"/>
</dbReference>
<protein>
    <submittedName>
        <fullName evidence="3">Putative TIM-barrel fold metal-dependent hydrolase</fullName>
    </submittedName>
</protein>
<gene>
    <name evidence="3" type="ordered locus">Calag_0810</name>
</gene>
<proteinExistence type="predicted"/>
<dbReference type="SUPFAM" id="SSF51556">
    <property type="entry name" value="Metallo-dependent hydrolases"/>
    <property type="match status" value="1"/>
</dbReference>
<dbReference type="Pfam" id="PF04909">
    <property type="entry name" value="Amidohydro_2"/>
    <property type="match status" value="1"/>
</dbReference>
<dbReference type="STRING" id="1056495.Calag_0810"/>
<accession>L0A9K5</accession>
<dbReference type="InParanoid" id="L0A9K5"/>